<evidence type="ECO:0000313" key="1">
    <source>
        <dbReference type="EMBL" id="NYH71854.1"/>
    </source>
</evidence>
<dbReference type="RefSeq" id="WP_156152642.1">
    <property type="nucleotide sequence ID" value="NZ_JACBYV010000001.1"/>
</dbReference>
<dbReference type="AlphaFoldDB" id="A0A7Z0BNG7"/>
<evidence type="ECO:0000313" key="2">
    <source>
        <dbReference type="Proteomes" id="UP000578688"/>
    </source>
</evidence>
<dbReference type="Proteomes" id="UP000578688">
    <property type="component" value="Unassembled WGS sequence"/>
</dbReference>
<reference evidence="1 2" key="1">
    <citation type="submission" date="2020-07" db="EMBL/GenBank/DDBJ databases">
        <title>Genomic analyses of the natural microbiome of Caenorhabditis elegans.</title>
        <authorList>
            <person name="Samuel B."/>
        </authorList>
    </citation>
    <scope>NUCLEOTIDE SEQUENCE [LARGE SCALE GENOMIC DNA]</scope>
    <source>
        <strain evidence="1 2">BIGb0408</strain>
    </source>
</reference>
<protein>
    <submittedName>
        <fullName evidence="1">Uncharacterized protein</fullName>
    </submittedName>
</protein>
<name>A0A7Z0BNG7_9GAMM</name>
<organism evidence="1 2">
    <name type="scientific">Phytopseudomonas flavescens</name>
    <dbReference type="NCBI Taxonomy" id="29435"/>
    <lineage>
        <taxon>Bacteria</taxon>
        <taxon>Pseudomonadati</taxon>
        <taxon>Pseudomonadota</taxon>
        <taxon>Gammaproteobacteria</taxon>
        <taxon>Pseudomonadales</taxon>
        <taxon>Pseudomonadaceae</taxon>
        <taxon>Phytopseudomonas</taxon>
    </lineage>
</organism>
<comment type="caution">
    <text evidence="1">The sequence shown here is derived from an EMBL/GenBank/DDBJ whole genome shotgun (WGS) entry which is preliminary data.</text>
</comment>
<sequence length="149" mass="16555">MATYDTSAIRRELGAISWEEFFTAYGTASDVPSDIERLFSSDFSIAKRASHQLWCGLCHQHAFVSSAALPALPFLMTALNQAPDNLKIEILDIILGFAKCSKFQLSQDWALKLRAELVKELGFFEVLSTSGNPEVADFSVWVCQELSTN</sequence>
<gene>
    <name evidence="1" type="ORF">FHR27_000464</name>
</gene>
<accession>A0A7Z0BNG7</accession>
<keyword evidence="2" id="KW-1185">Reference proteome</keyword>
<dbReference type="EMBL" id="JACBYV010000001">
    <property type="protein sequence ID" value="NYH71854.1"/>
    <property type="molecule type" value="Genomic_DNA"/>
</dbReference>
<proteinExistence type="predicted"/>